<proteinExistence type="predicted"/>
<name>A0ACB6HCB7_CUCSA</name>
<organism evidence="1 2">
    <name type="scientific">Cucumis sativus</name>
    <name type="common">Cucumber</name>
    <dbReference type="NCBI Taxonomy" id="3659"/>
    <lineage>
        <taxon>Eukaryota</taxon>
        <taxon>Viridiplantae</taxon>
        <taxon>Streptophyta</taxon>
        <taxon>Embryophyta</taxon>
        <taxon>Tracheophyta</taxon>
        <taxon>Spermatophyta</taxon>
        <taxon>Magnoliopsida</taxon>
        <taxon>eudicotyledons</taxon>
        <taxon>Gunneridae</taxon>
        <taxon>Pentapetalae</taxon>
        <taxon>rosids</taxon>
        <taxon>fabids</taxon>
        <taxon>Cucurbitales</taxon>
        <taxon>Cucurbitaceae</taxon>
        <taxon>Benincaseae</taxon>
        <taxon>Cucumis</taxon>
    </lineage>
</organism>
<protein>
    <submittedName>
        <fullName evidence="1">Uncharacterized protein</fullName>
    </submittedName>
</protein>
<comment type="caution">
    <text evidence="1">The sequence shown here is derived from an EMBL/GenBank/DDBJ whole genome shotgun (WGS) entry which is preliminary data.</text>
</comment>
<reference evidence="1 2" key="1">
    <citation type="journal article" date="2009" name="Nat. Genet.">
        <title>The genome of the cucumber, Cucumis sativus L.</title>
        <authorList>
            <person name="Huang S."/>
            <person name="Li R."/>
            <person name="Zhang Z."/>
            <person name="Li L."/>
            <person name="Gu X."/>
            <person name="Fan W."/>
            <person name="Lucas W.J."/>
            <person name="Wang X."/>
            <person name="Xie B."/>
            <person name="Ni P."/>
            <person name="Ren Y."/>
            <person name="Zhu H."/>
            <person name="Li J."/>
            <person name="Lin K."/>
            <person name="Jin W."/>
            <person name="Fei Z."/>
            <person name="Li G."/>
            <person name="Staub J."/>
            <person name="Kilian A."/>
            <person name="van der Vossen E.A."/>
            <person name="Wu Y."/>
            <person name="Guo J."/>
            <person name="He J."/>
            <person name="Jia Z."/>
            <person name="Ren Y."/>
            <person name="Tian G."/>
            <person name="Lu Y."/>
            <person name="Ruan J."/>
            <person name="Qian W."/>
            <person name="Wang M."/>
            <person name="Huang Q."/>
            <person name="Li B."/>
            <person name="Xuan Z."/>
            <person name="Cao J."/>
            <person name="Asan"/>
            <person name="Wu Z."/>
            <person name="Zhang J."/>
            <person name="Cai Q."/>
            <person name="Bai Y."/>
            <person name="Zhao B."/>
            <person name="Han Y."/>
            <person name="Li Y."/>
            <person name="Li X."/>
            <person name="Wang S."/>
            <person name="Shi Q."/>
            <person name="Liu S."/>
            <person name="Cho W.K."/>
            <person name="Kim J.Y."/>
            <person name="Xu Y."/>
            <person name="Heller-Uszynska K."/>
            <person name="Miao H."/>
            <person name="Cheng Z."/>
            <person name="Zhang S."/>
            <person name="Wu J."/>
            <person name="Yang Y."/>
            <person name="Kang H."/>
            <person name="Li M."/>
            <person name="Liang H."/>
            <person name="Ren X."/>
            <person name="Shi Z."/>
            <person name="Wen M."/>
            <person name="Jian M."/>
            <person name="Yang H."/>
            <person name="Zhang G."/>
            <person name="Yang Z."/>
            <person name="Chen R."/>
            <person name="Liu S."/>
            <person name="Li J."/>
            <person name="Ma L."/>
            <person name="Liu H."/>
            <person name="Zhou Y."/>
            <person name="Zhao J."/>
            <person name="Fang X."/>
            <person name="Li G."/>
            <person name="Fang L."/>
            <person name="Li Y."/>
            <person name="Liu D."/>
            <person name="Zheng H."/>
            <person name="Zhang Y."/>
            <person name="Qin N."/>
            <person name="Li Z."/>
            <person name="Yang G."/>
            <person name="Yang S."/>
            <person name="Bolund L."/>
            <person name="Kristiansen K."/>
            <person name="Zheng H."/>
            <person name="Li S."/>
            <person name="Zhang X."/>
            <person name="Yang H."/>
            <person name="Wang J."/>
            <person name="Sun R."/>
            <person name="Zhang B."/>
            <person name="Jiang S."/>
            <person name="Wang J."/>
            <person name="Du Y."/>
            <person name="Li S."/>
        </authorList>
    </citation>
    <scope>NUCLEOTIDE SEQUENCE [LARGE SCALE GENOMIC DNA]</scope>
    <source>
        <strain evidence="2">cv. 9930</strain>
        <tissue evidence="1">Leaf</tissue>
    </source>
</reference>
<gene>
    <name evidence="1" type="ORF">Csa_017395</name>
</gene>
<reference evidence="1 2" key="2">
    <citation type="journal article" date="2009" name="PLoS ONE">
        <title>An integrated genetic and cytogenetic map of the cucumber genome.</title>
        <authorList>
            <person name="Ren Y."/>
            <person name="Zhang Z."/>
            <person name="Liu J."/>
            <person name="Staub J.E."/>
            <person name="Han Y."/>
            <person name="Cheng Z."/>
            <person name="Li X."/>
            <person name="Lu J."/>
            <person name="Miao H."/>
            <person name="Kang H."/>
            <person name="Xie B."/>
            <person name="Gu X."/>
            <person name="Wang X."/>
            <person name="Du Y."/>
            <person name="Jin W."/>
            <person name="Huang S."/>
        </authorList>
    </citation>
    <scope>NUCLEOTIDE SEQUENCE [LARGE SCALE GENOMIC DNA]</scope>
    <source>
        <strain evidence="2">cv. 9930</strain>
        <tissue evidence="1">Leaf</tissue>
    </source>
</reference>
<accession>A0ACB6HCB7</accession>
<evidence type="ECO:0000313" key="1">
    <source>
        <dbReference type="EMBL" id="KAE8637539.1"/>
    </source>
</evidence>
<reference evidence="1 2" key="5">
    <citation type="journal article" date="2019" name="Gigascience">
        <title>A chromosome-scale genome assembly of cucumber (Cucumis sativus L.).</title>
        <authorList>
            <person name="Li Q."/>
            <person name="Li H."/>
            <person name="Huang W."/>
            <person name="Xu Y."/>
            <person name="Zhou Q."/>
            <person name="Wang S."/>
            <person name="Ruan J."/>
            <person name="Huang S."/>
            <person name="Zhang Z."/>
        </authorList>
    </citation>
    <scope>NUCLEOTIDE SEQUENCE [LARGE SCALE GENOMIC DNA]</scope>
    <source>
        <strain evidence="2">cv. 9930</strain>
        <tissue evidence="1">Leaf</tissue>
    </source>
</reference>
<sequence length="161" mass="17718">MTCDCFLLDGCCFSRNAGPYFGWGVRAGCRVDVLGWACLDDACTLLWASFGLARSRGYEMSFDCFLLGGRVWSEFGMLGPYVGWGVRAGCRVDLLGWACLDDACTLLWVSFGVACSRGYEMSFDCFLLGGRVWSECRFFPQRWVGSESGKSSGCAWMGLLG</sequence>
<dbReference type="EMBL" id="ACHR03000011">
    <property type="protein sequence ID" value="KAE8637539.1"/>
    <property type="molecule type" value="Genomic_DNA"/>
</dbReference>
<reference evidence="1 2" key="4">
    <citation type="journal article" date="2011" name="BMC Genomics">
        <title>RNA-Seq improves annotation of protein-coding genes in the cucumber genome.</title>
        <authorList>
            <person name="Li Z."/>
            <person name="Zhang Z."/>
            <person name="Yan P."/>
            <person name="Huang S."/>
            <person name="Fei Z."/>
            <person name="Lin K."/>
        </authorList>
    </citation>
    <scope>NUCLEOTIDE SEQUENCE [LARGE SCALE GENOMIC DNA]</scope>
    <source>
        <strain evidence="2">cv. 9930</strain>
        <tissue evidence="1">Leaf</tissue>
    </source>
</reference>
<evidence type="ECO:0000313" key="2">
    <source>
        <dbReference type="Proteomes" id="UP000029981"/>
    </source>
</evidence>
<keyword evidence="2" id="KW-1185">Reference proteome</keyword>
<dbReference type="Proteomes" id="UP000029981">
    <property type="component" value="Unassembled WGS sequence"/>
</dbReference>
<reference evidence="1 2" key="3">
    <citation type="journal article" date="2010" name="BMC Genomics">
        <title>Transcriptome sequencing and comparative analysis of cucumber flowers with different sex types.</title>
        <authorList>
            <person name="Guo S."/>
            <person name="Zheng Y."/>
            <person name="Joung J.G."/>
            <person name="Liu S."/>
            <person name="Zhang Z."/>
            <person name="Crasta O.R."/>
            <person name="Sobral B.W."/>
            <person name="Xu Y."/>
            <person name="Huang S."/>
            <person name="Fei Z."/>
        </authorList>
    </citation>
    <scope>NUCLEOTIDE SEQUENCE [LARGE SCALE GENOMIC DNA]</scope>
    <source>
        <strain evidence="2">cv. 9930</strain>
        <tissue evidence="1">Leaf</tissue>
    </source>
</reference>